<evidence type="ECO:0008006" key="5">
    <source>
        <dbReference type="Google" id="ProtNLM"/>
    </source>
</evidence>
<evidence type="ECO:0000256" key="3">
    <source>
        <dbReference type="ARBA" id="ARBA00023002"/>
    </source>
</evidence>
<evidence type="ECO:0000256" key="1">
    <source>
        <dbReference type="ARBA" id="ARBA00006484"/>
    </source>
</evidence>
<dbReference type="PROSITE" id="PS00061">
    <property type="entry name" value="ADH_SHORT"/>
    <property type="match status" value="1"/>
</dbReference>
<dbReference type="Gene3D" id="3.40.50.720">
    <property type="entry name" value="NAD(P)-binding Rossmann-like Domain"/>
    <property type="match status" value="1"/>
</dbReference>
<dbReference type="OrthoDB" id="1669814at2759"/>
<dbReference type="InterPro" id="IPR020904">
    <property type="entry name" value="Sc_DH/Rdtase_CS"/>
</dbReference>
<dbReference type="FunFam" id="3.40.50.720:FF:000245">
    <property type="entry name" value="Short chain dehydrogenase, putative"/>
    <property type="match status" value="1"/>
</dbReference>
<dbReference type="PANTHER" id="PTHR43008">
    <property type="entry name" value="BENZIL REDUCTASE"/>
    <property type="match status" value="1"/>
</dbReference>
<proteinExistence type="inferred from homology"/>
<dbReference type="RefSeq" id="XP_007313762.1">
    <property type="nucleotide sequence ID" value="XM_007313700.1"/>
</dbReference>
<dbReference type="PRINTS" id="PR00080">
    <property type="entry name" value="SDRFAMILY"/>
</dbReference>
<dbReference type="KEGG" id="sla:SERLADRAFT_457362"/>
<organism>
    <name type="scientific">Serpula lacrymans var. lacrymans (strain S7.9)</name>
    <name type="common">Dry rot fungus</name>
    <dbReference type="NCBI Taxonomy" id="578457"/>
    <lineage>
        <taxon>Eukaryota</taxon>
        <taxon>Fungi</taxon>
        <taxon>Dikarya</taxon>
        <taxon>Basidiomycota</taxon>
        <taxon>Agaricomycotina</taxon>
        <taxon>Agaricomycetes</taxon>
        <taxon>Agaricomycetidae</taxon>
        <taxon>Boletales</taxon>
        <taxon>Coniophorineae</taxon>
        <taxon>Serpulaceae</taxon>
        <taxon>Serpula</taxon>
    </lineage>
</organism>
<keyword evidence="2" id="KW-0521">NADP</keyword>
<evidence type="ECO:0000313" key="4">
    <source>
        <dbReference type="EMBL" id="EGO29520.1"/>
    </source>
</evidence>
<dbReference type="GeneID" id="18817514"/>
<accession>F8NIH1</accession>
<reference evidence="4" key="1">
    <citation type="submission" date="2011-04" db="EMBL/GenBank/DDBJ databases">
        <title>Evolution of plant cell wall degrading machinery underlies the functional diversity of forest fungi.</title>
        <authorList>
            <consortium name="US DOE Joint Genome Institute (JGI-PGF)"/>
            <person name="Eastwood D.C."/>
            <person name="Floudas D."/>
            <person name="Binder M."/>
            <person name="Majcherczyk A."/>
            <person name="Schneider P."/>
            <person name="Aerts A."/>
            <person name="Asiegbu F.O."/>
            <person name="Baker S.E."/>
            <person name="Barry K."/>
            <person name="Bendiksby M."/>
            <person name="Blumentritt M."/>
            <person name="Coutinho P.M."/>
            <person name="Cullen D."/>
            <person name="Cullen D."/>
            <person name="Gathman A."/>
            <person name="Goodell B."/>
            <person name="Henrissat B."/>
            <person name="Ihrmark K."/>
            <person name="Kauserud H."/>
            <person name="Kohler A."/>
            <person name="LaButti K."/>
            <person name="Lapidus A."/>
            <person name="Lavin J.L."/>
            <person name="Lee Y.-H."/>
            <person name="Lindquist E."/>
            <person name="Lilly W."/>
            <person name="Lucas S."/>
            <person name="Morin E."/>
            <person name="Murat C."/>
            <person name="Oguiza J.A."/>
            <person name="Park J."/>
            <person name="Pisabarro A.G."/>
            <person name="Riley R."/>
            <person name="Rosling A."/>
            <person name="Salamov A."/>
            <person name="Schmidt O."/>
            <person name="Schmutz J."/>
            <person name="Skrede I."/>
            <person name="Stenlid J."/>
            <person name="Wiebenga A."/>
            <person name="Xie X."/>
            <person name="Kues U."/>
            <person name="Hibbett D.S."/>
            <person name="Hoffmeister D."/>
            <person name="Hogberg N."/>
            <person name="Martin F."/>
            <person name="Grigoriev I.V."/>
            <person name="Watkinson S.C."/>
        </authorList>
    </citation>
    <scope>NUCLEOTIDE SEQUENCE</scope>
    <source>
        <strain evidence="4">S7.9</strain>
    </source>
</reference>
<evidence type="ECO:0000256" key="2">
    <source>
        <dbReference type="ARBA" id="ARBA00022857"/>
    </source>
</evidence>
<name>F8NIH1_SERL9</name>
<dbReference type="SUPFAM" id="SSF51735">
    <property type="entry name" value="NAD(P)-binding Rossmann-fold domains"/>
    <property type="match status" value="1"/>
</dbReference>
<dbReference type="Pfam" id="PF13561">
    <property type="entry name" value="adh_short_C2"/>
    <property type="match status" value="1"/>
</dbReference>
<dbReference type="PRINTS" id="PR00081">
    <property type="entry name" value="GDHRDH"/>
</dbReference>
<keyword evidence="3" id="KW-0560">Oxidoreductase</keyword>
<protein>
    <recommendedName>
        <fullName evidence="5">Sorbose reductase sou1</fullName>
    </recommendedName>
</protein>
<dbReference type="Proteomes" id="UP000008064">
    <property type="component" value="Unassembled WGS sequence"/>
</dbReference>
<dbReference type="PANTHER" id="PTHR43008:SF4">
    <property type="entry name" value="CHAIN DEHYDROGENASE, PUTATIVE (AFU_ORTHOLOGUE AFUA_4G08710)-RELATED"/>
    <property type="match status" value="1"/>
</dbReference>
<dbReference type="InterPro" id="IPR002347">
    <property type="entry name" value="SDR_fam"/>
</dbReference>
<gene>
    <name evidence="4" type="ORF">SERLADRAFT_457362</name>
</gene>
<dbReference type="EMBL" id="GL945429">
    <property type="protein sequence ID" value="EGO29520.1"/>
    <property type="molecule type" value="Genomic_DNA"/>
</dbReference>
<sequence length="302" mass="32494">MTNLPEPKGVAAILNPNACPSVHRSIFSDFALPGRVAVITGGHRGIGLEMAFALAEAGAIVYCVDLPAFPDSDWEAVKQHVDKLSPLSEEIVRGAANKPSSKSKLVYISADVTDQDGTRAVFKHIAETEGRVDVCVACAGILRSAECLEYPGDEFRKLIDINVNGVFFTAQAAARQMVRLGIPGSIILIASMSGSIANRGQNFVAYNTSKSAVLQMARSMACELAPQKIRVNTISPGYILTDMTKAYLDPQPKLHAEWSSQNPMDRLGRPDELRGVVTWLASDASTYCTGSDMIVDGGHRAW</sequence>
<dbReference type="HOGENOM" id="CLU_010194_1_1_1"/>
<dbReference type="InterPro" id="IPR036291">
    <property type="entry name" value="NAD(P)-bd_dom_sf"/>
</dbReference>
<dbReference type="AlphaFoldDB" id="F8NIH1"/>
<dbReference type="GO" id="GO:0016616">
    <property type="term" value="F:oxidoreductase activity, acting on the CH-OH group of donors, NAD or NADP as acceptor"/>
    <property type="evidence" value="ECO:0007669"/>
    <property type="project" value="UniProtKB-ARBA"/>
</dbReference>
<dbReference type="GO" id="GO:0050664">
    <property type="term" value="F:oxidoreductase activity, acting on NAD(P)H, oxygen as acceptor"/>
    <property type="evidence" value="ECO:0007669"/>
    <property type="project" value="TreeGrafter"/>
</dbReference>
<comment type="similarity">
    <text evidence="1">Belongs to the short-chain dehydrogenases/reductases (SDR) family.</text>
</comment>